<evidence type="ECO:0000313" key="2">
    <source>
        <dbReference type="Proteomes" id="UP000631114"/>
    </source>
</evidence>
<dbReference type="Proteomes" id="UP000631114">
    <property type="component" value="Unassembled WGS sequence"/>
</dbReference>
<organism evidence="1 2">
    <name type="scientific">Coptis chinensis</name>
    <dbReference type="NCBI Taxonomy" id="261450"/>
    <lineage>
        <taxon>Eukaryota</taxon>
        <taxon>Viridiplantae</taxon>
        <taxon>Streptophyta</taxon>
        <taxon>Embryophyta</taxon>
        <taxon>Tracheophyta</taxon>
        <taxon>Spermatophyta</taxon>
        <taxon>Magnoliopsida</taxon>
        <taxon>Ranunculales</taxon>
        <taxon>Ranunculaceae</taxon>
        <taxon>Coptidoideae</taxon>
        <taxon>Coptis</taxon>
    </lineage>
</organism>
<dbReference type="EMBL" id="JADFTS010000004">
    <property type="protein sequence ID" value="KAF9611132.1"/>
    <property type="molecule type" value="Genomic_DNA"/>
</dbReference>
<name>A0A835I6Q0_9MAGN</name>
<sequence length="127" mass="14702">MHESKLHRIQVSSDQSPPMAQGENFIMEWMHFILIFPDMQNLFSFTSTKSHPPIMATEMSKKKTGEKGRRIRELTSVVQKRFKFPKNSVVLAQVESLRNKLLGGLAVCRFRASSESEHPKKKMFAFF</sequence>
<gene>
    <name evidence="1" type="ORF">IFM89_027090</name>
</gene>
<keyword evidence="2" id="KW-1185">Reference proteome</keyword>
<proteinExistence type="predicted"/>
<dbReference type="OrthoDB" id="10248446at2759"/>
<dbReference type="AlphaFoldDB" id="A0A835I6Q0"/>
<dbReference type="Gene3D" id="3.30.300.20">
    <property type="match status" value="1"/>
</dbReference>
<protein>
    <submittedName>
        <fullName evidence="1">Uncharacterized protein</fullName>
    </submittedName>
</protein>
<dbReference type="InterPro" id="IPR015946">
    <property type="entry name" value="KH_dom-like_a/b"/>
</dbReference>
<accession>A0A835I6Q0</accession>
<reference evidence="1 2" key="1">
    <citation type="submission" date="2020-10" db="EMBL/GenBank/DDBJ databases">
        <title>The Coptis chinensis genome and diversification of protoberbering-type alkaloids.</title>
        <authorList>
            <person name="Wang B."/>
            <person name="Shu S."/>
            <person name="Song C."/>
            <person name="Liu Y."/>
        </authorList>
    </citation>
    <scope>NUCLEOTIDE SEQUENCE [LARGE SCALE GENOMIC DNA]</scope>
    <source>
        <strain evidence="1">HL-2020</strain>
        <tissue evidence="1">Leaf</tissue>
    </source>
</reference>
<comment type="caution">
    <text evidence="1">The sequence shown here is derived from an EMBL/GenBank/DDBJ whole genome shotgun (WGS) entry which is preliminary data.</text>
</comment>
<evidence type="ECO:0000313" key="1">
    <source>
        <dbReference type="EMBL" id="KAF9611132.1"/>
    </source>
</evidence>